<dbReference type="PANTHER" id="PTHR43065">
    <property type="entry name" value="SENSOR HISTIDINE KINASE"/>
    <property type="match status" value="1"/>
</dbReference>
<keyword evidence="4" id="KW-1003">Cell membrane</keyword>
<dbReference type="SMART" id="SM00387">
    <property type="entry name" value="HATPase_c"/>
    <property type="match status" value="1"/>
</dbReference>
<keyword evidence="9 16" id="KW-0418">Kinase</keyword>
<evidence type="ECO:0000256" key="4">
    <source>
        <dbReference type="ARBA" id="ARBA00022475"/>
    </source>
</evidence>
<keyword evidence="11 14" id="KW-1133">Transmembrane helix</keyword>
<reference evidence="16 17" key="1">
    <citation type="submission" date="2011-09" db="EMBL/GenBank/DDBJ databases">
        <authorList>
            <consortium name="US DOE Joint Genome Institute (JGI-PGF)"/>
            <person name="Lucas S."/>
            <person name="Han J."/>
            <person name="Lapidus A."/>
            <person name="Cheng J.-F."/>
            <person name="Goodwin L."/>
            <person name="Pitluck S."/>
            <person name="Peters L."/>
            <person name="Land M.L."/>
            <person name="Hauser L."/>
            <person name="Orellana R."/>
            <person name="Lovley D."/>
            <person name="Woyke T.J."/>
        </authorList>
    </citation>
    <scope>NUCLEOTIDE SEQUENCE [LARGE SCALE GENOMIC DNA]</scope>
    <source>
        <strain evidence="16 17">2ac9</strain>
    </source>
</reference>
<evidence type="ECO:0000256" key="11">
    <source>
        <dbReference type="ARBA" id="ARBA00022989"/>
    </source>
</evidence>
<evidence type="ECO:0000256" key="5">
    <source>
        <dbReference type="ARBA" id="ARBA00022553"/>
    </source>
</evidence>
<keyword evidence="8" id="KW-0547">Nucleotide-binding</keyword>
<evidence type="ECO:0000313" key="16">
    <source>
        <dbReference type="EMBL" id="EIM65493.1"/>
    </source>
</evidence>
<evidence type="ECO:0000256" key="7">
    <source>
        <dbReference type="ARBA" id="ARBA00022692"/>
    </source>
</evidence>
<evidence type="ECO:0000256" key="14">
    <source>
        <dbReference type="SAM" id="Phobius"/>
    </source>
</evidence>
<evidence type="ECO:0000256" key="8">
    <source>
        <dbReference type="ARBA" id="ARBA00022741"/>
    </source>
</evidence>
<feature type="transmembrane region" description="Helical" evidence="14">
    <location>
        <begin position="15"/>
        <end position="37"/>
    </location>
</feature>
<evidence type="ECO:0000256" key="2">
    <source>
        <dbReference type="ARBA" id="ARBA00004651"/>
    </source>
</evidence>
<dbReference type="InterPro" id="IPR004358">
    <property type="entry name" value="Sig_transdc_His_kin-like_C"/>
</dbReference>
<dbReference type="SUPFAM" id="SSF103190">
    <property type="entry name" value="Sensory domain-like"/>
    <property type="match status" value="1"/>
</dbReference>
<dbReference type="OrthoDB" id="9773941at2"/>
<dbReference type="SUPFAM" id="SSF55874">
    <property type="entry name" value="ATPase domain of HSP90 chaperone/DNA topoisomerase II/histidine kinase"/>
    <property type="match status" value="1"/>
</dbReference>
<evidence type="ECO:0000256" key="3">
    <source>
        <dbReference type="ARBA" id="ARBA00012438"/>
    </source>
</evidence>
<comment type="subcellular location">
    <subcellularLocation>
        <location evidence="2">Cell membrane</location>
        <topology evidence="2">Multi-pass membrane protein</topology>
    </subcellularLocation>
</comment>
<evidence type="ECO:0000259" key="15">
    <source>
        <dbReference type="PROSITE" id="PS50109"/>
    </source>
</evidence>
<evidence type="ECO:0000256" key="9">
    <source>
        <dbReference type="ARBA" id="ARBA00022777"/>
    </source>
</evidence>
<dbReference type="InterPro" id="IPR005467">
    <property type="entry name" value="His_kinase_dom"/>
</dbReference>
<dbReference type="RefSeq" id="WP_004075718.1">
    <property type="nucleotide sequence ID" value="NZ_CM001488.1"/>
</dbReference>
<dbReference type="InterPro" id="IPR003594">
    <property type="entry name" value="HATPase_dom"/>
</dbReference>
<dbReference type="GO" id="GO:0005524">
    <property type="term" value="F:ATP binding"/>
    <property type="evidence" value="ECO:0007669"/>
    <property type="project" value="UniProtKB-KW"/>
</dbReference>
<comment type="catalytic activity">
    <reaction evidence="1">
        <text>ATP + protein L-histidine = ADP + protein N-phospho-L-histidine.</text>
        <dbReference type="EC" id="2.7.13.3"/>
    </reaction>
</comment>
<dbReference type="EC" id="2.7.13.3" evidence="3"/>
<dbReference type="Pfam" id="PF00512">
    <property type="entry name" value="HisKA"/>
    <property type="match status" value="1"/>
</dbReference>
<dbReference type="GO" id="GO:0005886">
    <property type="term" value="C:plasma membrane"/>
    <property type="evidence" value="ECO:0007669"/>
    <property type="project" value="UniProtKB-SubCell"/>
</dbReference>
<reference evidence="16 17" key="2">
    <citation type="submission" date="2012-02" db="EMBL/GenBank/DDBJ databases">
        <title>Improved High-Quality Draft sequence of Desulfobacter postgatei 2ac9.</title>
        <authorList>
            <consortium name="US DOE Joint Genome Institute"/>
            <person name="Lucas S."/>
            <person name="Han J."/>
            <person name="Lapidus A."/>
            <person name="Cheng J.-F."/>
            <person name="Goodwin L."/>
            <person name="Pitluck S."/>
            <person name="Peters L."/>
            <person name="Ovchinnikova G."/>
            <person name="Held B."/>
            <person name="Detter J.C."/>
            <person name="Han C."/>
            <person name="Tapia R."/>
            <person name="Land M."/>
            <person name="Hauser L."/>
            <person name="Kyrpides N."/>
            <person name="Ivanova N."/>
            <person name="Pagani I."/>
            <person name="Orellana R."/>
            <person name="Lovley D."/>
            <person name="Woyke T."/>
        </authorList>
    </citation>
    <scope>NUCLEOTIDE SEQUENCE [LARGE SCALE GENOMIC DNA]</scope>
    <source>
        <strain evidence="16 17">2ac9</strain>
    </source>
</reference>
<keyword evidence="12" id="KW-0902">Two-component regulatory system</keyword>
<dbReference type="SUPFAM" id="SSF55785">
    <property type="entry name" value="PYP-like sensor domain (PAS domain)"/>
    <property type="match status" value="1"/>
</dbReference>
<dbReference type="SMART" id="SM00388">
    <property type="entry name" value="HisKA"/>
    <property type="match status" value="1"/>
</dbReference>
<dbReference type="PROSITE" id="PS50109">
    <property type="entry name" value="HIS_KIN"/>
    <property type="match status" value="1"/>
</dbReference>
<dbReference type="InterPro" id="IPR035965">
    <property type="entry name" value="PAS-like_dom_sf"/>
</dbReference>
<dbReference type="InterPro" id="IPR036890">
    <property type="entry name" value="HATPase_C_sf"/>
</dbReference>
<dbReference type="EMBL" id="CM001488">
    <property type="protein sequence ID" value="EIM65493.1"/>
    <property type="molecule type" value="Genomic_DNA"/>
</dbReference>
<evidence type="ECO:0000256" key="12">
    <source>
        <dbReference type="ARBA" id="ARBA00023012"/>
    </source>
</evidence>
<keyword evidence="10" id="KW-0067">ATP-binding</keyword>
<proteinExistence type="predicted"/>
<dbReference type="Pfam" id="PF02518">
    <property type="entry name" value="HATPase_c"/>
    <property type="match status" value="1"/>
</dbReference>
<keyword evidence="14" id="KW-0472">Membrane</keyword>
<keyword evidence="7 14" id="KW-0812">Transmembrane</keyword>
<dbReference type="InterPro" id="IPR029151">
    <property type="entry name" value="Sensor-like_sf"/>
</dbReference>
<name>I5B7N0_9BACT</name>
<dbReference type="InterPro" id="IPR036097">
    <property type="entry name" value="HisK_dim/P_sf"/>
</dbReference>
<feature type="domain" description="Histidine kinase" evidence="15">
    <location>
        <begin position="389"/>
        <end position="596"/>
    </location>
</feature>
<evidence type="ECO:0000256" key="1">
    <source>
        <dbReference type="ARBA" id="ARBA00000085"/>
    </source>
</evidence>
<evidence type="ECO:0000256" key="13">
    <source>
        <dbReference type="SAM" id="MobiDB-lite"/>
    </source>
</evidence>
<dbReference type="Proteomes" id="UP000005778">
    <property type="component" value="Chromosome"/>
</dbReference>
<dbReference type="STRING" id="879212.DespoDRAFT_03758"/>
<keyword evidence="17" id="KW-1185">Reference proteome</keyword>
<dbReference type="PANTHER" id="PTHR43065:SF10">
    <property type="entry name" value="PEROXIDE STRESS-ACTIVATED HISTIDINE KINASE MAK3"/>
    <property type="match status" value="1"/>
</dbReference>
<keyword evidence="5" id="KW-0597">Phosphoprotein</keyword>
<keyword evidence="6" id="KW-0808">Transferase</keyword>
<evidence type="ECO:0000256" key="10">
    <source>
        <dbReference type="ARBA" id="ARBA00022840"/>
    </source>
</evidence>
<dbReference type="Gene3D" id="1.10.287.130">
    <property type="match status" value="1"/>
</dbReference>
<feature type="transmembrane region" description="Helical" evidence="14">
    <location>
        <begin position="235"/>
        <end position="255"/>
    </location>
</feature>
<organism evidence="16 17">
    <name type="scientific">Desulfobacter postgatei 2ac9</name>
    <dbReference type="NCBI Taxonomy" id="879212"/>
    <lineage>
        <taxon>Bacteria</taxon>
        <taxon>Pseudomonadati</taxon>
        <taxon>Thermodesulfobacteriota</taxon>
        <taxon>Desulfobacteria</taxon>
        <taxon>Desulfobacterales</taxon>
        <taxon>Desulfobacteraceae</taxon>
        <taxon>Desulfobacter</taxon>
    </lineage>
</organism>
<dbReference type="InterPro" id="IPR003661">
    <property type="entry name" value="HisK_dim/P_dom"/>
</dbReference>
<protein>
    <recommendedName>
        <fullName evidence="3">histidine kinase</fullName>
        <ecNumber evidence="3">2.7.13.3</ecNumber>
    </recommendedName>
</protein>
<gene>
    <name evidence="16" type="ORF">DespoDRAFT_03758</name>
</gene>
<evidence type="ECO:0000313" key="17">
    <source>
        <dbReference type="Proteomes" id="UP000005778"/>
    </source>
</evidence>
<dbReference type="GO" id="GO:0000155">
    <property type="term" value="F:phosphorelay sensor kinase activity"/>
    <property type="evidence" value="ECO:0007669"/>
    <property type="project" value="InterPro"/>
</dbReference>
<dbReference type="InterPro" id="IPR000014">
    <property type="entry name" value="PAS"/>
</dbReference>
<dbReference type="PRINTS" id="PR00344">
    <property type="entry name" value="BCTRLSENSOR"/>
</dbReference>
<feature type="region of interest" description="Disordered" evidence="13">
    <location>
        <begin position="177"/>
        <end position="197"/>
    </location>
</feature>
<dbReference type="Pfam" id="PF13188">
    <property type="entry name" value="PAS_8"/>
    <property type="match status" value="1"/>
</dbReference>
<dbReference type="eggNOG" id="COG3852">
    <property type="taxonomic scope" value="Bacteria"/>
</dbReference>
<dbReference type="AlphaFoldDB" id="I5B7N0"/>
<dbReference type="Gene3D" id="3.30.565.10">
    <property type="entry name" value="Histidine kinase-like ATPase, C-terminal domain"/>
    <property type="match status" value="1"/>
</dbReference>
<dbReference type="HOGENOM" id="CLU_000445_89_29_7"/>
<dbReference type="CDD" id="cd00082">
    <property type="entry name" value="HisKA"/>
    <property type="match status" value="1"/>
</dbReference>
<sequence length="608" mass="66754">MNRFKLNITPKMPGLVPPLVMVGVLVVLLPVFILMTLDRVKKQDEFIRERFLITGTSLIRTFEAGTRIGLGSMQWGIERLQSMLEETAGQPDVAYIMITDAMGKIVAHSDAAMVGKIYDGWPDLASLPMDPHRISSRSLNTQDGPVLELAKRFVPFNPRLRGRGWAAGHGPDPSYGYGYGNMPPGPPGPLGPESSARPAFGAFGQTDHYIFAGMSMAGVQAAQAQGFKNIVIRGLLFFVFCCSGIIALFALQAYWAAQSSLEQVMAFSDNVVQNMPSGLITLDTNFNVTSANRAAEKILGEIPEKAYPQMAAMAAKITGSGGVASGEVALNPKEQGELRLDMTVSAIPADEDQIQGFVLLFRDLTQIRDLKKQVETNRRLAAIGKLAAGVAHEIRNPLSSIKGFATYFSRQYENEPEDVEIAKIMVQEVERMNRSITQLLEFAKPMAVEIKQTRIEPLIRHSLKLVSHDLEKKKIRVETDIRTRRETIHTDPERICQVLLNLYMNALNAMDSGGILEIGVADVQDDIEIRVADNGCGIPAKDLEKVFDPYFTTRAKGTGLGLSIVHRIVENLKGDIRVESRPSKGTVFYIILPVNGAVMAASDNKSIK</sequence>
<dbReference type="CDD" id="cd00130">
    <property type="entry name" value="PAS"/>
    <property type="match status" value="1"/>
</dbReference>
<dbReference type="SUPFAM" id="SSF47384">
    <property type="entry name" value="Homodimeric domain of signal transducing histidine kinase"/>
    <property type="match status" value="1"/>
</dbReference>
<evidence type="ECO:0000256" key="6">
    <source>
        <dbReference type="ARBA" id="ARBA00022679"/>
    </source>
</evidence>
<dbReference type="Gene3D" id="3.30.450.20">
    <property type="entry name" value="PAS domain"/>
    <property type="match status" value="1"/>
</dbReference>
<accession>I5B7N0</accession>